<feature type="compositionally biased region" description="Polar residues" evidence="1">
    <location>
        <begin position="177"/>
        <end position="189"/>
    </location>
</feature>
<name>A0A8S1PLM5_PARPR</name>
<reference evidence="2" key="1">
    <citation type="submission" date="2021-01" db="EMBL/GenBank/DDBJ databases">
        <authorList>
            <consortium name="Genoscope - CEA"/>
            <person name="William W."/>
        </authorList>
    </citation>
    <scope>NUCLEOTIDE SEQUENCE</scope>
</reference>
<keyword evidence="3" id="KW-1185">Reference proteome</keyword>
<dbReference type="AlphaFoldDB" id="A0A8S1PLM5"/>
<dbReference type="OMA" id="QKPERID"/>
<evidence type="ECO:0000313" key="3">
    <source>
        <dbReference type="Proteomes" id="UP000688137"/>
    </source>
</evidence>
<dbReference type="EMBL" id="CAJJDM010000125">
    <property type="protein sequence ID" value="CAD8103791.1"/>
    <property type="molecule type" value="Genomic_DNA"/>
</dbReference>
<feature type="compositionally biased region" description="Basic and acidic residues" evidence="1">
    <location>
        <begin position="202"/>
        <end position="213"/>
    </location>
</feature>
<evidence type="ECO:0000313" key="2">
    <source>
        <dbReference type="EMBL" id="CAD8103791.1"/>
    </source>
</evidence>
<organism evidence="2 3">
    <name type="scientific">Paramecium primaurelia</name>
    <dbReference type="NCBI Taxonomy" id="5886"/>
    <lineage>
        <taxon>Eukaryota</taxon>
        <taxon>Sar</taxon>
        <taxon>Alveolata</taxon>
        <taxon>Ciliophora</taxon>
        <taxon>Intramacronucleata</taxon>
        <taxon>Oligohymenophorea</taxon>
        <taxon>Peniculida</taxon>
        <taxon>Parameciidae</taxon>
        <taxon>Paramecium</taxon>
    </lineage>
</organism>
<comment type="caution">
    <text evidence="2">The sequence shown here is derived from an EMBL/GenBank/DDBJ whole genome shotgun (WGS) entry which is preliminary data.</text>
</comment>
<accession>A0A8S1PLM5</accession>
<evidence type="ECO:0000256" key="1">
    <source>
        <dbReference type="SAM" id="MobiDB-lite"/>
    </source>
</evidence>
<sequence length="508" mass="60521">MNSQKFYYGEDIIEKTRDYQLPTQITSIARSKSENRRLIKQITKTSNSPNSKSQLSGYNNITEYNQNTIGQDRIIKRRTLILQKELPNQDTSNGLLSSQTKIKIFKAPFKKIQTSIDKTQSFNNNNNNPNYNNNKMQSHLESFDNEQQFINSLLQKDQKPERIDKLIKIRLAKSQMTIHSHQRSQQTEISIEKQKLPTQSSIRRESQRDQRDKKSVELKHHIYKLLLAFEDTCQIWKGKNKLENFLDNEQKFVGFMNFTYNLTNLPLNIEGLEQMFKGTKYVLKTLKPYIPQSLEKLIFEDQECQKFRQLTFQYQIFYILNNHSELIDTFTNQQIRFMVRQSKECIDLQHNIEKQFLNKNQNDMENIQSLFEKQFNQPYQTLLNEARSFYNLVIEYDYVKQLYCFCIKVQDALSQKIQQEANKKQVYEKGFDFKTALSKIKAKDINHEKLFAQLIPKKHEIIDKLDKFESKFGRIESISNIQREQAKLADMKHNQLYEKILKLQKQME</sequence>
<protein>
    <submittedName>
        <fullName evidence="2">Uncharacterized protein</fullName>
    </submittedName>
</protein>
<proteinExistence type="predicted"/>
<gene>
    <name evidence="2" type="ORF">PPRIM_AZ9-3.1.T1220035</name>
</gene>
<feature type="region of interest" description="Disordered" evidence="1">
    <location>
        <begin position="177"/>
        <end position="213"/>
    </location>
</feature>
<dbReference type="Proteomes" id="UP000688137">
    <property type="component" value="Unassembled WGS sequence"/>
</dbReference>